<feature type="active site" description="Proton acceptor" evidence="7">
    <location>
        <position position="65"/>
    </location>
</feature>
<evidence type="ECO:0000256" key="4">
    <source>
        <dbReference type="ARBA" id="ARBA00022960"/>
    </source>
</evidence>
<comment type="similarity">
    <text evidence="1 9">Belongs to the peptidase S11 family.</text>
</comment>
<keyword evidence="13" id="KW-1185">Reference proteome</keyword>
<keyword evidence="2" id="KW-0732">Signal</keyword>
<dbReference type="PANTHER" id="PTHR21581:SF6">
    <property type="entry name" value="TRAFFICKING PROTEIN PARTICLE COMPLEX SUBUNIT 12"/>
    <property type="match status" value="1"/>
</dbReference>
<dbReference type="GO" id="GO:0071555">
    <property type="term" value="P:cell wall organization"/>
    <property type="evidence" value="ECO:0007669"/>
    <property type="project" value="UniProtKB-KW"/>
</dbReference>
<evidence type="ECO:0000256" key="2">
    <source>
        <dbReference type="ARBA" id="ARBA00022729"/>
    </source>
</evidence>
<dbReference type="STRING" id="930129.SAMN05216352_110109"/>
<accession>A0A1G8MML7</accession>
<dbReference type="InterPro" id="IPR001967">
    <property type="entry name" value="Peptidase_S11_N"/>
</dbReference>
<dbReference type="GO" id="GO:0006508">
    <property type="term" value="P:proteolysis"/>
    <property type="evidence" value="ECO:0007669"/>
    <property type="project" value="InterPro"/>
</dbReference>
<dbReference type="Gene3D" id="3.40.710.10">
    <property type="entry name" value="DD-peptidase/beta-lactamase superfamily"/>
    <property type="match status" value="1"/>
</dbReference>
<dbReference type="Pfam" id="PF00768">
    <property type="entry name" value="Peptidase_S11"/>
    <property type="match status" value="1"/>
</dbReference>
<evidence type="ECO:0000256" key="1">
    <source>
        <dbReference type="ARBA" id="ARBA00007164"/>
    </source>
</evidence>
<dbReference type="EMBL" id="FNDU01000010">
    <property type="protein sequence ID" value="SDI69096.1"/>
    <property type="molecule type" value="Genomic_DNA"/>
</dbReference>
<feature type="region of interest" description="Disordered" evidence="10">
    <location>
        <begin position="339"/>
        <end position="366"/>
    </location>
</feature>
<evidence type="ECO:0000256" key="6">
    <source>
        <dbReference type="ARBA" id="ARBA00023316"/>
    </source>
</evidence>
<evidence type="ECO:0000313" key="13">
    <source>
        <dbReference type="Proteomes" id="UP000199017"/>
    </source>
</evidence>
<evidence type="ECO:0000256" key="5">
    <source>
        <dbReference type="ARBA" id="ARBA00022984"/>
    </source>
</evidence>
<dbReference type="SUPFAM" id="SSF56601">
    <property type="entry name" value="beta-lactamase/transpeptidase-like"/>
    <property type="match status" value="1"/>
</dbReference>
<keyword evidence="4" id="KW-0133">Cell shape</keyword>
<evidence type="ECO:0000256" key="10">
    <source>
        <dbReference type="SAM" id="MobiDB-lite"/>
    </source>
</evidence>
<gene>
    <name evidence="12" type="ORF">SAMN05216352_110109</name>
</gene>
<name>A0A1G8MML7_9BACI</name>
<dbReference type="GO" id="GO:0008360">
    <property type="term" value="P:regulation of cell shape"/>
    <property type="evidence" value="ECO:0007669"/>
    <property type="project" value="UniProtKB-KW"/>
</dbReference>
<dbReference type="RefSeq" id="WP_245917818.1">
    <property type="nucleotide sequence ID" value="NZ_FNDU01000010.1"/>
</dbReference>
<keyword evidence="12" id="KW-0121">Carboxypeptidase</keyword>
<sequence length="403" mass="44787">MAICTFIVMIIHSINTESLVLAEDEDAAAALSLHSETAVLMDANTGQLLYDKAGDEKMYPASITKIATGIMAIEKGSLEDTVTVSKEAVDVEGTSVYLLEGEEMELKQLIQGMLINSGNDAGAAVAEHISGSQEAFSKEMTGYLEKKTGIENTSFTNPHGLHGTDHYSTAEDMAKITRYAMKNDVFRDIVGTKEMQWKGEGWETELRNHHQLLWDYEGANGVKNGYVSQAGFTLVTSANREGRELIAVVMKAGNSAQAYQDTTALLNLGFDKFEEKHLEKGTRYQAPDGTFYIVPDSRPYSVRNEAELDFQMNNNGQLTIEDEAGRTIFATYLPQEKGKGSLEKKSNTKSIALEEERSDQGGREMDQSYWKSWPDSSYFMADIMNYQLKHIFNFSNLQVKDSS</sequence>
<evidence type="ECO:0000256" key="3">
    <source>
        <dbReference type="ARBA" id="ARBA00022801"/>
    </source>
</evidence>
<evidence type="ECO:0000313" key="12">
    <source>
        <dbReference type="EMBL" id="SDI69096.1"/>
    </source>
</evidence>
<dbReference type="AlphaFoldDB" id="A0A1G8MML7"/>
<evidence type="ECO:0000256" key="7">
    <source>
        <dbReference type="PIRSR" id="PIRSR618044-1"/>
    </source>
</evidence>
<reference evidence="12 13" key="1">
    <citation type="submission" date="2016-10" db="EMBL/GenBank/DDBJ databases">
        <authorList>
            <person name="de Groot N.N."/>
        </authorList>
    </citation>
    <scope>NUCLEOTIDE SEQUENCE [LARGE SCALE GENOMIC DNA]</scope>
    <source>
        <strain evidence="13">P4B,CCM 7963,CECT 7998,DSM 25260,IBRC-M 10614,KCTC 13821</strain>
    </source>
</reference>
<dbReference type="PANTHER" id="PTHR21581">
    <property type="entry name" value="D-ALANYL-D-ALANINE CARBOXYPEPTIDASE"/>
    <property type="match status" value="1"/>
</dbReference>
<dbReference type="InterPro" id="IPR018044">
    <property type="entry name" value="Peptidase_S11"/>
</dbReference>
<evidence type="ECO:0000259" key="11">
    <source>
        <dbReference type="Pfam" id="PF00768"/>
    </source>
</evidence>
<organism evidence="12 13">
    <name type="scientific">Alteribacillus bidgolensis</name>
    <dbReference type="NCBI Taxonomy" id="930129"/>
    <lineage>
        <taxon>Bacteria</taxon>
        <taxon>Bacillati</taxon>
        <taxon>Bacillota</taxon>
        <taxon>Bacilli</taxon>
        <taxon>Bacillales</taxon>
        <taxon>Bacillaceae</taxon>
        <taxon>Alteribacillus</taxon>
    </lineage>
</organism>
<dbReference type="InterPro" id="IPR012338">
    <property type="entry name" value="Beta-lactam/transpept-like"/>
</dbReference>
<dbReference type="PRINTS" id="PR00725">
    <property type="entry name" value="DADACBPTASE1"/>
</dbReference>
<feature type="active site" description="Acyl-ester intermediate" evidence="7">
    <location>
        <position position="62"/>
    </location>
</feature>
<dbReference type="GO" id="GO:0009252">
    <property type="term" value="P:peptidoglycan biosynthetic process"/>
    <property type="evidence" value="ECO:0007669"/>
    <property type="project" value="UniProtKB-KW"/>
</dbReference>
<dbReference type="Proteomes" id="UP000199017">
    <property type="component" value="Unassembled WGS sequence"/>
</dbReference>
<protein>
    <submittedName>
        <fullName evidence="12">D-alanyl-D-alanine carboxypeptidase/D-alanyl-D-alanine carboxypeptidase (Penicillin-binding protein 5/6)</fullName>
    </submittedName>
</protein>
<proteinExistence type="inferred from homology"/>
<keyword evidence="5" id="KW-0573">Peptidoglycan synthesis</keyword>
<keyword evidence="12" id="KW-0645">Protease</keyword>
<feature type="domain" description="Peptidase S11 D-alanyl-D-alanine carboxypeptidase A N-terminal" evidence="11">
    <location>
        <begin position="27"/>
        <end position="252"/>
    </location>
</feature>
<dbReference type="GO" id="GO:0009002">
    <property type="term" value="F:serine-type D-Ala-D-Ala carboxypeptidase activity"/>
    <property type="evidence" value="ECO:0007669"/>
    <property type="project" value="InterPro"/>
</dbReference>
<feature type="binding site" evidence="8">
    <location>
        <position position="223"/>
    </location>
    <ligand>
        <name>substrate</name>
    </ligand>
</feature>
<keyword evidence="3" id="KW-0378">Hydrolase</keyword>
<evidence type="ECO:0000256" key="8">
    <source>
        <dbReference type="PIRSR" id="PIRSR618044-2"/>
    </source>
</evidence>
<evidence type="ECO:0000256" key="9">
    <source>
        <dbReference type="RuleBase" id="RU004016"/>
    </source>
</evidence>
<feature type="active site" evidence="7">
    <location>
        <position position="117"/>
    </location>
</feature>
<keyword evidence="6" id="KW-0961">Cell wall biogenesis/degradation</keyword>